<comment type="caution">
    <text evidence="2">The sequence shown here is derived from an EMBL/GenBank/DDBJ whole genome shotgun (WGS) entry which is preliminary data.</text>
</comment>
<evidence type="ECO:0000313" key="2">
    <source>
        <dbReference type="EMBL" id="KAG0484869.1"/>
    </source>
</evidence>
<evidence type="ECO:0000313" key="3">
    <source>
        <dbReference type="Proteomes" id="UP000636800"/>
    </source>
</evidence>
<evidence type="ECO:0000256" key="1">
    <source>
        <dbReference type="SAM" id="MobiDB-lite"/>
    </source>
</evidence>
<feature type="compositionally biased region" description="Basic residues" evidence="1">
    <location>
        <begin position="159"/>
        <end position="177"/>
    </location>
</feature>
<keyword evidence="3" id="KW-1185">Reference proteome</keyword>
<feature type="compositionally biased region" description="Low complexity" evidence="1">
    <location>
        <begin position="224"/>
        <end position="241"/>
    </location>
</feature>
<feature type="region of interest" description="Disordered" evidence="1">
    <location>
        <begin position="294"/>
        <end position="313"/>
    </location>
</feature>
<dbReference type="Proteomes" id="UP000636800">
    <property type="component" value="Unassembled WGS sequence"/>
</dbReference>
<name>A0A835V2E4_VANPL</name>
<dbReference type="EMBL" id="JADCNL010000004">
    <property type="protein sequence ID" value="KAG0484869.1"/>
    <property type="molecule type" value="Genomic_DNA"/>
</dbReference>
<dbReference type="AlphaFoldDB" id="A0A835V2E4"/>
<protein>
    <submittedName>
        <fullName evidence="2">Uncharacterized protein</fullName>
    </submittedName>
</protein>
<organism evidence="2 3">
    <name type="scientific">Vanilla planifolia</name>
    <name type="common">Vanilla</name>
    <dbReference type="NCBI Taxonomy" id="51239"/>
    <lineage>
        <taxon>Eukaryota</taxon>
        <taxon>Viridiplantae</taxon>
        <taxon>Streptophyta</taxon>
        <taxon>Embryophyta</taxon>
        <taxon>Tracheophyta</taxon>
        <taxon>Spermatophyta</taxon>
        <taxon>Magnoliopsida</taxon>
        <taxon>Liliopsida</taxon>
        <taxon>Asparagales</taxon>
        <taxon>Orchidaceae</taxon>
        <taxon>Vanilloideae</taxon>
        <taxon>Vanilleae</taxon>
        <taxon>Vanilla</taxon>
    </lineage>
</organism>
<accession>A0A835V2E4</accession>
<feature type="region of interest" description="Disordered" evidence="1">
    <location>
        <begin position="224"/>
        <end position="271"/>
    </location>
</feature>
<feature type="compositionally biased region" description="Pro residues" evidence="1">
    <location>
        <begin position="242"/>
        <end position="253"/>
    </location>
</feature>
<gene>
    <name evidence="2" type="ORF">HPP92_008948</name>
</gene>
<feature type="region of interest" description="Disordered" evidence="1">
    <location>
        <begin position="158"/>
        <end position="211"/>
    </location>
</feature>
<sequence length="398" mass="44233">MRDRTAEADLSGQFSYPLPLHANPTLTSETAVNPNADYSYDPPPCNSWVPFPAEPTTCPTMISGYGSEAAPYHFYSGQSFSPLGTPDFPGEVLAVWPQGLSTAAGVPYHAFGMGPTSPHLPSLPASQYPTGFVAHYPGGQNVYDPRIALAGIASATKEARKKRMARQRRFSSLHHLRGQQTQQQHSSSTGDPLEHSSIALNEGGSGSSALSHVNNPRNWAFWSSLPSSSSQQDSSLPQKLLTPPPALPTPPLAQMPQKNQEKHASAVDRNQGWKTEKNLRFLLQKVLKQSDVGEPWKDCAPKERSRDSSPRARCARRHLHRNGGHRNLQSLEHALQVLAQQQEQNVPFREHRRICSFERASRRRLHSNILRCQVWQIYDKRSEGAAAGRWESSRPKHR</sequence>
<dbReference type="OrthoDB" id="26838at2759"/>
<reference evidence="2 3" key="1">
    <citation type="journal article" date="2020" name="Nat. Food">
        <title>A phased Vanilla planifolia genome enables genetic improvement of flavour and production.</title>
        <authorList>
            <person name="Hasing T."/>
            <person name="Tang H."/>
            <person name="Brym M."/>
            <person name="Khazi F."/>
            <person name="Huang T."/>
            <person name="Chambers A.H."/>
        </authorList>
    </citation>
    <scope>NUCLEOTIDE SEQUENCE [LARGE SCALE GENOMIC DNA]</scope>
    <source>
        <tissue evidence="2">Leaf</tissue>
    </source>
</reference>
<feature type="compositionally biased region" description="Basic and acidic residues" evidence="1">
    <location>
        <begin position="294"/>
        <end position="310"/>
    </location>
</feature>
<proteinExistence type="predicted"/>
<feature type="compositionally biased region" description="Low complexity" evidence="1">
    <location>
        <begin position="179"/>
        <end position="189"/>
    </location>
</feature>